<dbReference type="Gene3D" id="3.40.50.2000">
    <property type="entry name" value="Glycogen Phosphorylase B"/>
    <property type="match status" value="1"/>
</dbReference>
<evidence type="ECO:0000313" key="2">
    <source>
        <dbReference type="Proteomes" id="UP000318940"/>
    </source>
</evidence>
<keyword evidence="1" id="KW-0808">Transferase</keyword>
<reference evidence="1 2" key="1">
    <citation type="submission" date="2019-07" db="EMBL/GenBank/DDBJ databases">
        <authorList>
            <person name="Mohale T."/>
        </authorList>
    </citation>
    <scope>NUCLEOTIDE SEQUENCE [LARGE SCALE GENOMIC DNA]</scope>
    <source>
        <strain evidence="1 2">NTPn 189</strain>
    </source>
</reference>
<gene>
    <name evidence="1" type="ORF">AZK02_11905</name>
</gene>
<proteinExistence type="predicted"/>
<protein>
    <submittedName>
        <fullName evidence="1">Accessory Sec system glycosyltransferase GtfA</fullName>
    </submittedName>
</protein>
<dbReference type="EMBL" id="VMVH01000243">
    <property type="protein sequence ID" value="TVW23219.1"/>
    <property type="molecule type" value="Genomic_DNA"/>
</dbReference>
<sequence>PLIGFDVPYGNQTFIEDGQNGYLIPSSSDHVEDQIKQAYEAKICQLYQENRLEAMRAHSYQIAEGFLTEEILEKWKKTVEEVLHD</sequence>
<dbReference type="AlphaFoldDB" id="A0A8B5XJ29"/>
<dbReference type="GO" id="GO:0016740">
    <property type="term" value="F:transferase activity"/>
    <property type="evidence" value="ECO:0007669"/>
    <property type="project" value="UniProtKB-KW"/>
</dbReference>
<accession>A0A8B5XJ29</accession>
<feature type="non-terminal residue" evidence="1">
    <location>
        <position position="1"/>
    </location>
</feature>
<comment type="caution">
    <text evidence="1">The sequence shown here is derived from an EMBL/GenBank/DDBJ whole genome shotgun (WGS) entry which is preliminary data.</text>
</comment>
<organism evidence="1 2">
    <name type="scientific">Streptococcus pneumoniae</name>
    <dbReference type="NCBI Taxonomy" id="1313"/>
    <lineage>
        <taxon>Bacteria</taxon>
        <taxon>Bacillati</taxon>
        <taxon>Bacillota</taxon>
        <taxon>Bacilli</taxon>
        <taxon>Lactobacillales</taxon>
        <taxon>Streptococcaceae</taxon>
        <taxon>Streptococcus</taxon>
    </lineage>
</organism>
<evidence type="ECO:0000313" key="1">
    <source>
        <dbReference type="EMBL" id="TVW23219.1"/>
    </source>
</evidence>
<dbReference type="Proteomes" id="UP000318940">
    <property type="component" value="Unassembled WGS sequence"/>
</dbReference>
<name>A0A8B5XJ29_STREE</name>